<sequence>MEYTAPAIPSTIPKETDSDKPEEPSKTTKKSAENAALMKGSPELFALSQAFEEDPVHQLVANDLYAIPAHGRGRPQKTTSNAVEVVSKPYAAKVQETCLNENPNVSSDVSNLKGVQLTMPLETINNNFPEIGQSLKQYFDTLAPLGIHLLNLHSETYSKCTYADISVNKVKVRAIIDRRDPINIGSTCLVQKLGLAPDIAHRRV</sequence>
<protein>
    <submittedName>
        <fullName evidence="1">Uncharacterized protein</fullName>
    </submittedName>
</protein>
<keyword evidence="2" id="KW-1185">Reference proteome</keyword>
<proteinExistence type="predicted"/>
<accession>A0ACC2UJH3</accession>
<comment type="caution">
    <text evidence="1">The sequence shown here is derived from an EMBL/GenBank/DDBJ whole genome shotgun (WGS) entry which is preliminary data.</text>
</comment>
<name>A0ACC2UJH3_9FUNG</name>
<organism evidence="1 2">
    <name type="scientific">Entomophthora muscae</name>
    <dbReference type="NCBI Taxonomy" id="34485"/>
    <lineage>
        <taxon>Eukaryota</taxon>
        <taxon>Fungi</taxon>
        <taxon>Fungi incertae sedis</taxon>
        <taxon>Zoopagomycota</taxon>
        <taxon>Entomophthoromycotina</taxon>
        <taxon>Entomophthoromycetes</taxon>
        <taxon>Entomophthorales</taxon>
        <taxon>Entomophthoraceae</taxon>
        <taxon>Entomophthora</taxon>
    </lineage>
</organism>
<reference evidence="1" key="1">
    <citation type="submission" date="2022-04" db="EMBL/GenBank/DDBJ databases">
        <title>Genome of the entomopathogenic fungus Entomophthora muscae.</title>
        <authorList>
            <person name="Elya C."/>
            <person name="Lovett B.R."/>
            <person name="Lee E."/>
            <person name="Macias A.M."/>
            <person name="Hajek A.E."/>
            <person name="De Bivort B.L."/>
            <person name="Kasson M.T."/>
            <person name="De Fine Licht H.H."/>
            <person name="Stajich J.E."/>
        </authorList>
    </citation>
    <scope>NUCLEOTIDE SEQUENCE</scope>
    <source>
        <strain evidence="1">Berkeley</strain>
    </source>
</reference>
<dbReference type="Proteomes" id="UP001165960">
    <property type="component" value="Unassembled WGS sequence"/>
</dbReference>
<evidence type="ECO:0000313" key="2">
    <source>
        <dbReference type="Proteomes" id="UP001165960"/>
    </source>
</evidence>
<gene>
    <name evidence="1" type="ORF">DSO57_1038145</name>
</gene>
<dbReference type="EMBL" id="QTSX02000456">
    <property type="protein sequence ID" value="KAJ9086954.1"/>
    <property type="molecule type" value="Genomic_DNA"/>
</dbReference>
<evidence type="ECO:0000313" key="1">
    <source>
        <dbReference type="EMBL" id="KAJ9086954.1"/>
    </source>
</evidence>